<feature type="region of interest" description="Disordered" evidence="11">
    <location>
        <begin position="141"/>
        <end position="207"/>
    </location>
</feature>
<evidence type="ECO:0000256" key="8">
    <source>
        <dbReference type="ARBA" id="ARBA00037618"/>
    </source>
</evidence>
<keyword evidence="5" id="KW-0747">Spliceosome</keyword>
<dbReference type="Gene3D" id="2.30.30.140">
    <property type="match status" value="1"/>
</dbReference>
<dbReference type="SMART" id="SM00333">
    <property type="entry name" value="TUDOR"/>
    <property type="match status" value="1"/>
</dbReference>
<evidence type="ECO:0000256" key="4">
    <source>
        <dbReference type="ARBA" id="ARBA00022664"/>
    </source>
</evidence>
<proteinExistence type="inferred from homology"/>
<evidence type="ECO:0000256" key="2">
    <source>
        <dbReference type="ARBA" id="ARBA00004408"/>
    </source>
</evidence>
<sequence>MAEEDLAGNLANYQVQLAQVEAALMNDADNEDLLKLQKDLQEVIDLTSDLVTNKVDAVAPSVAEETPELSSTATTTNVSVPAVYVAADAPSWRPGDQCIAQWSHDGGWYEAEVDEITESGDCTVTFAEYGNTDLTKVTLLRPSEAAHGQKNADGRPKSKKDIIADQKEYKRKKAQKKAARMKEMEEEREKEKGKWQDFNSKTFGKGHKKGMVKKSIFATPDSVTGRVGVGTCGVGGKPMTKYTQLEKWKK</sequence>
<dbReference type="Proteomes" id="UP000695022">
    <property type="component" value="Unplaced"/>
</dbReference>
<evidence type="ECO:0000259" key="12">
    <source>
        <dbReference type="PROSITE" id="PS50304"/>
    </source>
</evidence>
<evidence type="ECO:0000313" key="13">
    <source>
        <dbReference type="Proteomes" id="UP000695022"/>
    </source>
</evidence>
<keyword evidence="13" id="KW-1185">Reference proteome</keyword>
<evidence type="ECO:0000256" key="3">
    <source>
        <dbReference type="ARBA" id="ARBA00005371"/>
    </source>
</evidence>
<dbReference type="CDD" id="cd20399">
    <property type="entry name" value="Tudor_SPF30"/>
    <property type="match status" value="1"/>
</dbReference>
<dbReference type="InterPro" id="IPR010304">
    <property type="entry name" value="SMN_Tudor"/>
</dbReference>
<keyword evidence="4" id="KW-0507">mRNA processing</keyword>
<dbReference type="GeneID" id="106806333"/>
<feature type="compositionally biased region" description="Basic and acidic residues" evidence="11">
    <location>
        <begin position="150"/>
        <end position="168"/>
    </location>
</feature>
<evidence type="ECO:0000256" key="10">
    <source>
        <dbReference type="ARBA" id="ARBA00042567"/>
    </source>
</evidence>
<comment type="function">
    <text evidence="8">Involved in spliceosome assembly.</text>
</comment>
<feature type="compositionally biased region" description="Basic residues" evidence="11">
    <location>
        <begin position="169"/>
        <end position="179"/>
    </location>
</feature>
<dbReference type="InterPro" id="IPR002999">
    <property type="entry name" value="Tudor"/>
</dbReference>
<evidence type="ECO:0000256" key="5">
    <source>
        <dbReference type="ARBA" id="ARBA00022728"/>
    </source>
</evidence>
<dbReference type="PROSITE" id="PS50304">
    <property type="entry name" value="TUDOR"/>
    <property type="match status" value="1"/>
</dbReference>
<dbReference type="PANTHER" id="PTHR13681:SF26">
    <property type="entry name" value="SURVIVAL OF MOTOR NEURON-RELATED-SPLICING FACTOR 30"/>
    <property type="match status" value="1"/>
</dbReference>
<evidence type="ECO:0000256" key="9">
    <source>
        <dbReference type="ARBA" id="ARBA00041083"/>
    </source>
</evidence>
<evidence type="ECO:0000256" key="11">
    <source>
        <dbReference type="SAM" id="MobiDB-lite"/>
    </source>
</evidence>
<evidence type="ECO:0000256" key="1">
    <source>
        <dbReference type="ARBA" id="ARBA00004324"/>
    </source>
</evidence>
<organism evidence="13 14">
    <name type="scientific">Priapulus caudatus</name>
    <name type="common">Priapulid worm</name>
    <dbReference type="NCBI Taxonomy" id="37621"/>
    <lineage>
        <taxon>Eukaryota</taxon>
        <taxon>Metazoa</taxon>
        <taxon>Ecdysozoa</taxon>
        <taxon>Scalidophora</taxon>
        <taxon>Priapulida</taxon>
        <taxon>Priapulimorpha</taxon>
        <taxon>Priapulimorphida</taxon>
        <taxon>Priapulidae</taxon>
        <taxon>Priapulus</taxon>
    </lineage>
</organism>
<feature type="domain" description="Tudor" evidence="12">
    <location>
        <begin position="91"/>
        <end position="150"/>
    </location>
</feature>
<reference evidence="14" key="1">
    <citation type="submission" date="2025-08" db="UniProtKB">
        <authorList>
            <consortium name="RefSeq"/>
        </authorList>
    </citation>
    <scope>IDENTIFICATION</scope>
</reference>
<evidence type="ECO:0000256" key="6">
    <source>
        <dbReference type="ARBA" id="ARBA00023187"/>
    </source>
</evidence>
<comment type="subcellular location">
    <subcellularLocation>
        <location evidence="1">Nucleus speckle</location>
    </subcellularLocation>
    <subcellularLocation>
        <location evidence="2">Nucleus</location>
        <location evidence="2">Cajal body</location>
    </subcellularLocation>
</comment>
<name>A0ABM1DUV8_PRICU</name>
<keyword evidence="6" id="KW-0508">mRNA splicing</keyword>
<comment type="similarity">
    <text evidence="3">Belongs to the SMN family.</text>
</comment>
<dbReference type="SUPFAM" id="SSF63748">
    <property type="entry name" value="Tudor/PWWP/MBT"/>
    <property type="match status" value="1"/>
</dbReference>
<dbReference type="PANTHER" id="PTHR13681">
    <property type="entry name" value="SURVIVAL OF MOTOR NEURON-RELATED-SPLICING FACTOR 30-RELATED"/>
    <property type="match status" value="1"/>
</dbReference>
<dbReference type="RefSeq" id="XP_014663729.1">
    <property type="nucleotide sequence ID" value="XM_014808243.1"/>
</dbReference>
<protein>
    <recommendedName>
        <fullName evidence="9">Survival of motor neuron-related-splicing factor 30</fullName>
    </recommendedName>
    <alternativeName>
        <fullName evidence="10">Survival motor neuron domain-containing protein 1</fullName>
    </alternativeName>
</protein>
<evidence type="ECO:0000313" key="14">
    <source>
        <dbReference type="RefSeq" id="XP_014663729.1"/>
    </source>
</evidence>
<gene>
    <name evidence="14" type="primary">LOC106806333</name>
</gene>
<dbReference type="Pfam" id="PF06003">
    <property type="entry name" value="SMN_Tudor"/>
    <property type="match status" value="1"/>
</dbReference>
<keyword evidence="7" id="KW-0539">Nucleus</keyword>
<evidence type="ECO:0000256" key="7">
    <source>
        <dbReference type="ARBA" id="ARBA00023242"/>
    </source>
</evidence>
<accession>A0ABM1DUV8</accession>
<feature type="compositionally biased region" description="Basic and acidic residues" evidence="11">
    <location>
        <begin position="180"/>
        <end position="195"/>
    </location>
</feature>